<proteinExistence type="predicted"/>
<evidence type="ECO:0000313" key="1">
    <source>
        <dbReference type="EMBL" id="KIK44077.1"/>
    </source>
</evidence>
<reference evidence="1 2" key="1">
    <citation type="submission" date="2014-04" db="EMBL/GenBank/DDBJ databases">
        <authorList>
            <consortium name="DOE Joint Genome Institute"/>
            <person name="Kuo A."/>
            <person name="Ruytinx J."/>
            <person name="Rineau F."/>
            <person name="Colpaert J."/>
            <person name="Kohler A."/>
            <person name="Nagy L.G."/>
            <person name="Floudas D."/>
            <person name="Copeland A."/>
            <person name="Barry K.W."/>
            <person name="Cichocki N."/>
            <person name="Veneault-Fourrey C."/>
            <person name="LaButti K."/>
            <person name="Lindquist E.A."/>
            <person name="Lipzen A."/>
            <person name="Lundell T."/>
            <person name="Morin E."/>
            <person name="Murat C."/>
            <person name="Sun H."/>
            <person name="Tunlid A."/>
            <person name="Henrissat B."/>
            <person name="Grigoriev I.V."/>
            <person name="Hibbett D.S."/>
            <person name="Martin F."/>
            <person name="Nordberg H.P."/>
            <person name="Cantor M.N."/>
            <person name="Hua S.X."/>
        </authorList>
    </citation>
    <scope>NUCLEOTIDE SEQUENCE [LARGE SCALE GENOMIC DNA]</scope>
    <source>
        <strain evidence="1 2">UH-Slu-Lm8-n1</strain>
    </source>
</reference>
<gene>
    <name evidence="1" type="ORF">CY34DRAFT_657277</name>
</gene>
<name>A0A0D0BCT7_9AGAM</name>
<dbReference type="OrthoDB" id="10437314at2759"/>
<dbReference type="InParanoid" id="A0A0D0BCT7"/>
<dbReference type="AlphaFoldDB" id="A0A0D0BCT7"/>
<reference evidence="2" key="2">
    <citation type="submission" date="2015-01" db="EMBL/GenBank/DDBJ databases">
        <title>Evolutionary Origins and Diversification of the Mycorrhizal Mutualists.</title>
        <authorList>
            <consortium name="DOE Joint Genome Institute"/>
            <consortium name="Mycorrhizal Genomics Consortium"/>
            <person name="Kohler A."/>
            <person name="Kuo A."/>
            <person name="Nagy L.G."/>
            <person name="Floudas D."/>
            <person name="Copeland A."/>
            <person name="Barry K.W."/>
            <person name="Cichocki N."/>
            <person name="Veneault-Fourrey C."/>
            <person name="LaButti K."/>
            <person name="Lindquist E.A."/>
            <person name="Lipzen A."/>
            <person name="Lundell T."/>
            <person name="Morin E."/>
            <person name="Murat C."/>
            <person name="Riley R."/>
            <person name="Ohm R."/>
            <person name="Sun H."/>
            <person name="Tunlid A."/>
            <person name="Henrissat B."/>
            <person name="Grigoriev I.V."/>
            <person name="Hibbett D.S."/>
            <person name="Martin F."/>
        </authorList>
    </citation>
    <scope>NUCLEOTIDE SEQUENCE [LARGE SCALE GENOMIC DNA]</scope>
    <source>
        <strain evidence="2">UH-Slu-Lm8-n1</strain>
    </source>
</reference>
<accession>A0A0D0BCT7</accession>
<dbReference type="Proteomes" id="UP000054485">
    <property type="component" value="Unassembled WGS sequence"/>
</dbReference>
<sequence>MSTIAIPEGAHTIIPIRAASRHKVMWGTDANERSAQWFLSIITAPSQAQEVNCSLDREDAASTMKNEGKNRYRKSYLNIYSN</sequence>
<dbReference type="HOGENOM" id="CLU_2559852_0_0_1"/>
<evidence type="ECO:0000313" key="2">
    <source>
        <dbReference type="Proteomes" id="UP000054485"/>
    </source>
</evidence>
<organism evidence="1 2">
    <name type="scientific">Suillus luteus UH-Slu-Lm8-n1</name>
    <dbReference type="NCBI Taxonomy" id="930992"/>
    <lineage>
        <taxon>Eukaryota</taxon>
        <taxon>Fungi</taxon>
        <taxon>Dikarya</taxon>
        <taxon>Basidiomycota</taxon>
        <taxon>Agaricomycotina</taxon>
        <taxon>Agaricomycetes</taxon>
        <taxon>Agaricomycetidae</taxon>
        <taxon>Boletales</taxon>
        <taxon>Suillineae</taxon>
        <taxon>Suillaceae</taxon>
        <taxon>Suillus</taxon>
    </lineage>
</organism>
<keyword evidence="2" id="KW-1185">Reference proteome</keyword>
<protein>
    <submittedName>
        <fullName evidence="1">Uncharacterized protein</fullName>
    </submittedName>
</protein>
<dbReference type="EMBL" id="KN835198">
    <property type="protein sequence ID" value="KIK44077.1"/>
    <property type="molecule type" value="Genomic_DNA"/>
</dbReference>